<feature type="compositionally biased region" description="Polar residues" evidence="1">
    <location>
        <begin position="28"/>
        <end position="46"/>
    </location>
</feature>
<name>A0A0E9T2M1_ANGAN</name>
<reference evidence="2" key="1">
    <citation type="submission" date="2014-11" db="EMBL/GenBank/DDBJ databases">
        <authorList>
            <person name="Amaro Gonzalez C."/>
        </authorList>
    </citation>
    <scope>NUCLEOTIDE SEQUENCE</scope>
</reference>
<evidence type="ECO:0000313" key="2">
    <source>
        <dbReference type="EMBL" id="JAH47757.1"/>
    </source>
</evidence>
<protein>
    <submittedName>
        <fullName evidence="2">Uncharacterized protein</fullName>
    </submittedName>
</protein>
<dbReference type="EMBL" id="GBXM01060820">
    <property type="protein sequence ID" value="JAH47757.1"/>
    <property type="molecule type" value="Transcribed_RNA"/>
</dbReference>
<dbReference type="AlphaFoldDB" id="A0A0E9T2M1"/>
<feature type="region of interest" description="Disordered" evidence="1">
    <location>
        <begin position="27"/>
        <end position="46"/>
    </location>
</feature>
<accession>A0A0E9T2M1</accession>
<organism evidence="2">
    <name type="scientific">Anguilla anguilla</name>
    <name type="common">European freshwater eel</name>
    <name type="synonym">Muraena anguilla</name>
    <dbReference type="NCBI Taxonomy" id="7936"/>
    <lineage>
        <taxon>Eukaryota</taxon>
        <taxon>Metazoa</taxon>
        <taxon>Chordata</taxon>
        <taxon>Craniata</taxon>
        <taxon>Vertebrata</taxon>
        <taxon>Euteleostomi</taxon>
        <taxon>Actinopterygii</taxon>
        <taxon>Neopterygii</taxon>
        <taxon>Teleostei</taxon>
        <taxon>Anguilliformes</taxon>
        <taxon>Anguillidae</taxon>
        <taxon>Anguilla</taxon>
    </lineage>
</organism>
<reference evidence="2" key="2">
    <citation type="journal article" date="2015" name="Fish Shellfish Immunol.">
        <title>Early steps in the European eel (Anguilla anguilla)-Vibrio vulnificus interaction in the gills: Role of the RtxA13 toxin.</title>
        <authorList>
            <person name="Callol A."/>
            <person name="Pajuelo D."/>
            <person name="Ebbesson L."/>
            <person name="Teles M."/>
            <person name="MacKenzie S."/>
            <person name="Amaro C."/>
        </authorList>
    </citation>
    <scope>NUCLEOTIDE SEQUENCE</scope>
</reference>
<evidence type="ECO:0000256" key="1">
    <source>
        <dbReference type="SAM" id="MobiDB-lite"/>
    </source>
</evidence>
<sequence>MDPNGMEGSVMLPVSQRYKTLFSLLANGPTQQDSDTQLGCQLEYQT</sequence>
<proteinExistence type="predicted"/>